<dbReference type="InterPro" id="IPR035965">
    <property type="entry name" value="PAS-like_dom_sf"/>
</dbReference>
<dbReference type="InterPro" id="IPR003593">
    <property type="entry name" value="AAA+_ATPase"/>
</dbReference>
<reference evidence="9" key="1">
    <citation type="submission" date="2016-11" db="EMBL/GenBank/DDBJ databases">
        <authorList>
            <person name="Varghese N."/>
            <person name="Submissions S."/>
        </authorList>
    </citation>
    <scope>NUCLEOTIDE SEQUENCE [LARGE SCALE GENOMIC DNA]</scope>
    <source>
        <strain evidence="9">DSM 9756</strain>
    </source>
</reference>
<accession>A0A1M5BST6</accession>
<keyword evidence="2" id="KW-0067">ATP-binding</keyword>
<dbReference type="Gene3D" id="1.10.10.60">
    <property type="entry name" value="Homeodomain-like"/>
    <property type="match status" value="1"/>
</dbReference>
<keyword evidence="9" id="KW-1185">Reference proteome</keyword>
<dbReference type="GO" id="GO:0005524">
    <property type="term" value="F:ATP binding"/>
    <property type="evidence" value="ECO:0007669"/>
    <property type="project" value="UniProtKB-KW"/>
</dbReference>
<sequence length="779" mass="86182">MTPFSRRFLLEDLCAALEPGGCYAFSPCRDGLMSSWEHLFDGLSEGLFVADHRLRLLYANLAARRLVRVLPEGGSNQSVAACLRAAGFSTSEEELVRHVKKAARNALVLQRDGASGRPPGEVIVSVLPGTNPPLLLGVVRDAEGGRARADFHAERGLCEALIEAVPDGLFVVEPQTRIIIYANEAFHRRRRLRLPLGIGQPCYRLLAREDRPCEERGRACPIPDLIAGQKAVYCVLNGNGASGGPAARLSCLVMEGGRLLVVGVEPDLPSGQPGRGDPHEPLTSGKPPRSPSYQEFHDMVAQARKTHSLVDLATTLSRDLQRLLNCSDVWLLLLDPTGHVIFPVSGEEGSGAGDLDKVVKTLGSPENLSALGRELDRLRKRGASSRRGRVREDVEWVTAPFRTAALGWAGPSKDASCGYLLLSGRKTPLPDDLPYLVETLFAQLMDHLRHLLLEETVPDSKSLKNMALTHPDGIIGRSKRMQEVYELIDLVAASDATVLITGENGTGKELVAQAIHNRSHRRKGPFIVAHCNAYSPTLLESELFGHEKGAFTGAIRRKMGRIERAQGGTLFLDEIGDIAPATQVLLLRFLQDHRFERVGGEKTLEADVRVLAATNRNLVEEVESGRFRDDLYYRLNVISIHLPPLRERKEDIPLLSQYFLNKYSEKEGKKVAGFSSAALQALMDYDWPGNVRQLENAVSHAVILAQDATIRRQHLPRFLQDVHELPTTASLVENEKRLILKVLRQTRWNKHEAARKLQVSRSTLYSKIQRYGLRPDQAV</sequence>
<dbReference type="Pfam" id="PF25601">
    <property type="entry name" value="AAA_lid_14"/>
    <property type="match status" value="1"/>
</dbReference>
<dbReference type="InterPro" id="IPR027417">
    <property type="entry name" value="P-loop_NTPase"/>
</dbReference>
<evidence type="ECO:0000256" key="6">
    <source>
        <dbReference type="SAM" id="MobiDB-lite"/>
    </source>
</evidence>
<dbReference type="SMART" id="SM00091">
    <property type="entry name" value="PAS"/>
    <property type="match status" value="2"/>
</dbReference>
<evidence type="ECO:0000256" key="3">
    <source>
        <dbReference type="ARBA" id="ARBA00023015"/>
    </source>
</evidence>
<gene>
    <name evidence="8" type="ORF">SAMN02745206_02011</name>
</gene>
<dbReference type="CDD" id="cd00009">
    <property type="entry name" value="AAA"/>
    <property type="match status" value="1"/>
</dbReference>
<organism evidence="8 9">
    <name type="scientific">Desulfacinum infernum DSM 9756</name>
    <dbReference type="NCBI Taxonomy" id="1121391"/>
    <lineage>
        <taxon>Bacteria</taxon>
        <taxon>Pseudomonadati</taxon>
        <taxon>Thermodesulfobacteriota</taxon>
        <taxon>Syntrophobacteria</taxon>
        <taxon>Syntrophobacterales</taxon>
        <taxon>Syntrophobacteraceae</taxon>
        <taxon>Desulfacinum</taxon>
    </lineage>
</organism>
<evidence type="ECO:0000313" key="9">
    <source>
        <dbReference type="Proteomes" id="UP000184076"/>
    </source>
</evidence>
<dbReference type="Gene3D" id="3.40.50.300">
    <property type="entry name" value="P-loop containing nucleotide triphosphate hydrolases"/>
    <property type="match status" value="1"/>
</dbReference>
<dbReference type="InterPro" id="IPR058031">
    <property type="entry name" value="AAA_lid_NorR"/>
</dbReference>
<evidence type="ECO:0000256" key="5">
    <source>
        <dbReference type="ARBA" id="ARBA00023163"/>
    </source>
</evidence>
<dbReference type="PROSITE" id="PS00676">
    <property type="entry name" value="SIGMA54_INTERACT_2"/>
    <property type="match status" value="1"/>
</dbReference>
<keyword evidence="4" id="KW-0238">DNA-binding</keyword>
<feature type="region of interest" description="Disordered" evidence="6">
    <location>
        <begin position="264"/>
        <end position="293"/>
    </location>
</feature>
<dbReference type="SUPFAM" id="SSF55785">
    <property type="entry name" value="PYP-like sensor domain (PAS domain)"/>
    <property type="match status" value="1"/>
</dbReference>
<dbReference type="Proteomes" id="UP000184076">
    <property type="component" value="Unassembled WGS sequence"/>
</dbReference>
<dbReference type="SUPFAM" id="SSF52540">
    <property type="entry name" value="P-loop containing nucleoside triphosphate hydrolases"/>
    <property type="match status" value="1"/>
</dbReference>
<dbReference type="STRING" id="1121391.SAMN02745206_02011"/>
<evidence type="ECO:0000313" key="8">
    <source>
        <dbReference type="EMBL" id="SHF45593.1"/>
    </source>
</evidence>
<dbReference type="EMBL" id="FQVB01000018">
    <property type="protein sequence ID" value="SHF45593.1"/>
    <property type="molecule type" value="Genomic_DNA"/>
</dbReference>
<dbReference type="Pfam" id="PF13188">
    <property type="entry name" value="PAS_8"/>
    <property type="match status" value="2"/>
</dbReference>
<dbReference type="SMART" id="SM00382">
    <property type="entry name" value="AAA"/>
    <property type="match status" value="1"/>
</dbReference>
<dbReference type="InterPro" id="IPR025944">
    <property type="entry name" value="Sigma_54_int_dom_CS"/>
</dbReference>
<dbReference type="InterPro" id="IPR009057">
    <property type="entry name" value="Homeodomain-like_sf"/>
</dbReference>
<proteinExistence type="predicted"/>
<dbReference type="PANTHER" id="PTHR32071">
    <property type="entry name" value="TRANSCRIPTIONAL REGULATORY PROTEIN"/>
    <property type="match status" value="1"/>
</dbReference>
<dbReference type="InterPro" id="IPR025943">
    <property type="entry name" value="Sigma_54_int_dom_ATP-bd_2"/>
</dbReference>
<evidence type="ECO:0000256" key="4">
    <source>
        <dbReference type="ARBA" id="ARBA00023125"/>
    </source>
</evidence>
<dbReference type="Pfam" id="PF02954">
    <property type="entry name" value="HTH_8"/>
    <property type="match status" value="1"/>
</dbReference>
<dbReference type="FunFam" id="3.40.50.300:FF:000006">
    <property type="entry name" value="DNA-binding transcriptional regulator NtrC"/>
    <property type="match status" value="1"/>
</dbReference>
<feature type="domain" description="Sigma-54 factor interaction" evidence="7">
    <location>
        <begin position="474"/>
        <end position="703"/>
    </location>
</feature>
<dbReference type="AlphaFoldDB" id="A0A1M5BST6"/>
<name>A0A1M5BST6_9BACT</name>
<dbReference type="PROSITE" id="PS50045">
    <property type="entry name" value="SIGMA54_INTERACT_4"/>
    <property type="match status" value="1"/>
</dbReference>
<dbReference type="Pfam" id="PF00158">
    <property type="entry name" value="Sigma54_activat"/>
    <property type="match status" value="1"/>
</dbReference>
<dbReference type="PROSITE" id="PS00688">
    <property type="entry name" value="SIGMA54_INTERACT_3"/>
    <property type="match status" value="1"/>
</dbReference>
<dbReference type="InterPro" id="IPR002078">
    <property type="entry name" value="Sigma_54_int"/>
</dbReference>
<dbReference type="PRINTS" id="PR01590">
    <property type="entry name" value="HTHFIS"/>
</dbReference>
<evidence type="ECO:0000256" key="2">
    <source>
        <dbReference type="ARBA" id="ARBA00022840"/>
    </source>
</evidence>
<keyword evidence="3" id="KW-0805">Transcription regulation</keyword>
<dbReference type="InterPro" id="IPR000014">
    <property type="entry name" value="PAS"/>
</dbReference>
<keyword evidence="1" id="KW-0547">Nucleotide-binding</keyword>
<evidence type="ECO:0000259" key="7">
    <source>
        <dbReference type="PROSITE" id="PS50045"/>
    </source>
</evidence>
<keyword evidence="5" id="KW-0804">Transcription</keyword>
<protein>
    <submittedName>
        <fullName evidence="8">PAS domain-containing protein</fullName>
    </submittedName>
</protein>
<dbReference type="Gene3D" id="1.10.8.60">
    <property type="match status" value="1"/>
</dbReference>
<evidence type="ECO:0000256" key="1">
    <source>
        <dbReference type="ARBA" id="ARBA00022741"/>
    </source>
</evidence>
<dbReference type="GO" id="GO:0006355">
    <property type="term" value="P:regulation of DNA-templated transcription"/>
    <property type="evidence" value="ECO:0007669"/>
    <property type="project" value="InterPro"/>
</dbReference>
<dbReference type="SUPFAM" id="SSF46689">
    <property type="entry name" value="Homeodomain-like"/>
    <property type="match status" value="1"/>
</dbReference>
<dbReference type="InterPro" id="IPR002197">
    <property type="entry name" value="HTH_Fis"/>
</dbReference>
<dbReference type="GO" id="GO:0043565">
    <property type="term" value="F:sequence-specific DNA binding"/>
    <property type="evidence" value="ECO:0007669"/>
    <property type="project" value="InterPro"/>
</dbReference>